<dbReference type="EMBL" id="SRPS01000650">
    <property type="protein sequence ID" value="KAG5955555.1"/>
    <property type="molecule type" value="Genomic_DNA"/>
</dbReference>
<dbReference type="Proteomes" id="UP000742024">
    <property type="component" value="Unassembled WGS sequence"/>
</dbReference>
<accession>A0A9P7MK22</accession>
<feature type="region of interest" description="Disordered" evidence="1">
    <location>
        <begin position="43"/>
        <end position="109"/>
    </location>
</feature>
<organism evidence="3 5">
    <name type="scientific">Claviceps arundinis</name>
    <dbReference type="NCBI Taxonomy" id="1623583"/>
    <lineage>
        <taxon>Eukaryota</taxon>
        <taxon>Fungi</taxon>
        <taxon>Dikarya</taxon>
        <taxon>Ascomycota</taxon>
        <taxon>Pezizomycotina</taxon>
        <taxon>Sordariomycetes</taxon>
        <taxon>Hypocreomycetidae</taxon>
        <taxon>Hypocreales</taxon>
        <taxon>Clavicipitaceae</taxon>
        <taxon>Claviceps</taxon>
    </lineage>
</organism>
<dbReference type="PANTHER" id="PTHR14303:SF0">
    <property type="entry name" value="DNA POLYMERASE DELTA SUBUNIT 4"/>
    <property type="match status" value="1"/>
</dbReference>
<comment type="caution">
    <text evidence="3">The sequence shown here is derived from an EMBL/GenBank/DDBJ whole genome shotgun (WGS) entry which is preliminary data.</text>
</comment>
<dbReference type="AlphaFoldDB" id="A0A9P7MK22"/>
<evidence type="ECO:0000313" key="2">
    <source>
        <dbReference type="EMBL" id="KAG5952238.1"/>
    </source>
</evidence>
<evidence type="ECO:0000256" key="1">
    <source>
        <dbReference type="SAM" id="MobiDB-lite"/>
    </source>
</evidence>
<name>A0A9P7MK22_9HYPO</name>
<keyword evidence="4" id="KW-1185">Reference proteome</keyword>
<evidence type="ECO:0008006" key="6">
    <source>
        <dbReference type="Google" id="ProtNLM"/>
    </source>
</evidence>
<dbReference type="InterPro" id="IPR007218">
    <property type="entry name" value="DNA_pol_delta_4"/>
</dbReference>
<dbReference type="GO" id="GO:0006261">
    <property type="term" value="P:DNA-templated DNA replication"/>
    <property type="evidence" value="ECO:0007669"/>
    <property type="project" value="TreeGrafter"/>
</dbReference>
<sequence>MPTTRRSTAAAARGRTGSTKGQATISFTNKVTKPVAKNVKSVVATPKTITVDIPERTKPVEEKTKEDVNKKDEDEAEHEPEHEEESQQQAPRLETAPPKISETETRAGKLTDAHIDKYWKSIERQRKASRVHQQGISVNEKVLRYFDVSSQYGPCIGIDRTKRWNRAERLGLNPPVEVLAVLLKEHKQPNDEVEMAQMDSILNSIAVGP</sequence>
<dbReference type="PANTHER" id="PTHR14303">
    <property type="entry name" value="DNA POLYMERASE DELTA SUBUNIT 4"/>
    <property type="match status" value="1"/>
</dbReference>
<feature type="compositionally biased region" description="Basic and acidic residues" evidence="1">
    <location>
        <begin position="53"/>
        <end position="73"/>
    </location>
</feature>
<dbReference type="GO" id="GO:0043625">
    <property type="term" value="C:delta DNA polymerase complex"/>
    <property type="evidence" value="ECO:0007669"/>
    <property type="project" value="TreeGrafter"/>
</dbReference>
<feature type="region of interest" description="Disordered" evidence="1">
    <location>
        <begin position="1"/>
        <end position="30"/>
    </location>
</feature>
<proteinExistence type="predicted"/>
<dbReference type="Proteomes" id="UP000784919">
    <property type="component" value="Unassembled WGS sequence"/>
</dbReference>
<protein>
    <recommendedName>
        <fullName evidence="6">DNA polymerase delta subunit 4</fullName>
    </recommendedName>
</protein>
<reference evidence="3 4" key="1">
    <citation type="journal article" date="2020" name="bioRxiv">
        <title>Whole genome comparisons of ergot fungi reveals the divergence and evolution of species within the genus Claviceps are the result of varying mechanisms driving genome evolution and host range expansion.</title>
        <authorList>
            <person name="Wyka S.A."/>
            <person name="Mondo S.J."/>
            <person name="Liu M."/>
            <person name="Dettman J."/>
            <person name="Nalam V."/>
            <person name="Broders K.D."/>
        </authorList>
    </citation>
    <scope>NUCLEOTIDE SEQUENCE</scope>
    <source>
        <strain evidence="3">CCC 1102</strain>
        <strain evidence="2 4">LM583</strain>
    </source>
</reference>
<evidence type="ECO:0000313" key="4">
    <source>
        <dbReference type="Proteomes" id="UP000742024"/>
    </source>
</evidence>
<dbReference type="Pfam" id="PF04081">
    <property type="entry name" value="DNA_pol_delta_4"/>
    <property type="match status" value="1"/>
</dbReference>
<dbReference type="GO" id="GO:0000731">
    <property type="term" value="P:DNA synthesis involved in DNA repair"/>
    <property type="evidence" value="ECO:0007669"/>
    <property type="project" value="InterPro"/>
</dbReference>
<evidence type="ECO:0000313" key="3">
    <source>
        <dbReference type="EMBL" id="KAG5955555.1"/>
    </source>
</evidence>
<feature type="compositionally biased region" description="Low complexity" evidence="1">
    <location>
        <begin position="1"/>
        <end position="19"/>
    </location>
</feature>
<gene>
    <name evidence="3" type="ORF">E4U56_007165</name>
    <name evidence="2" type="ORF">E4U57_006296</name>
</gene>
<dbReference type="OrthoDB" id="337486at2759"/>
<feature type="compositionally biased region" description="Acidic residues" evidence="1">
    <location>
        <begin position="74"/>
        <end position="86"/>
    </location>
</feature>
<dbReference type="EMBL" id="SRPR01000534">
    <property type="protein sequence ID" value="KAG5952238.1"/>
    <property type="molecule type" value="Genomic_DNA"/>
</dbReference>
<feature type="compositionally biased region" description="Polar residues" evidence="1">
    <location>
        <begin position="20"/>
        <end position="30"/>
    </location>
</feature>
<dbReference type="GO" id="GO:0003887">
    <property type="term" value="F:DNA-directed DNA polymerase activity"/>
    <property type="evidence" value="ECO:0007669"/>
    <property type="project" value="TreeGrafter"/>
</dbReference>
<evidence type="ECO:0000313" key="5">
    <source>
        <dbReference type="Proteomes" id="UP000784919"/>
    </source>
</evidence>